<dbReference type="InterPro" id="IPR033731">
    <property type="entry name" value="GlyRS-like_core"/>
</dbReference>
<feature type="binding site" evidence="8">
    <location>
        <begin position="221"/>
        <end position="225"/>
    </location>
    <ligand>
        <name>substrate</name>
    </ligand>
</feature>
<dbReference type="PRINTS" id="PR01043">
    <property type="entry name" value="TRNASYNTHGLY"/>
</dbReference>
<dbReference type="SUPFAM" id="SSF55681">
    <property type="entry name" value="Class II aaRS and biotin synthetases"/>
    <property type="match status" value="1"/>
</dbReference>
<dbReference type="GO" id="GO:0004081">
    <property type="term" value="F:bis(5'-nucleosyl)-tetraphosphatase (asymmetrical) activity"/>
    <property type="evidence" value="ECO:0007669"/>
    <property type="project" value="UniProtKB-ARBA"/>
</dbReference>
<dbReference type="CDD" id="cd00774">
    <property type="entry name" value="GlyRS-like_core"/>
    <property type="match status" value="1"/>
</dbReference>
<dbReference type="PROSITE" id="PS50862">
    <property type="entry name" value="AA_TRNA_LIGASE_II"/>
    <property type="match status" value="1"/>
</dbReference>
<dbReference type="NCBIfam" id="NF003211">
    <property type="entry name" value="PRK04173.1"/>
    <property type="match status" value="1"/>
</dbReference>
<dbReference type="GO" id="GO:0015966">
    <property type="term" value="P:diadenosine tetraphosphate biosynthetic process"/>
    <property type="evidence" value="ECO:0007669"/>
    <property type="project" value="UniProtKB-ARBA"/>
</dbReference>
<dbReference type="NCBIfam" id="TIGR00389">
    <property type="entry name" value="glyS_dimeric"/>
    <property type="match status" value="1"/>
</dbReference>
<comment type="catalytic activity">
    <reaction evidence="8">
        <text>tRNA(Gly) + glycine + ATP = glycyl-tRNA(Gly) + AMP + diphosphate</text>
        <dbReference type="Rhea" id="RHEA:16013"/>
        <dbReference type="Rhea" id="RHEA-COMP:9664"/>
        <dbReference type="Rhea" id="RHEA-COMP:9683"/>
        <dbReference type="ChEBI" id="CHEBI:30616"/>
        <dbReference type="ChEBI" id="CHEBI:33019"/>
        <dbReference type="ChEBI" id="CHEBI:57305"/>
        <dbReference type="ChEBI" id="CHEBI:78442"/>
        <dbReference type="ChEBI" id="CHEBI:78522"/>
        <dbReference type="ChEBI" id="CHEBI:456215"/>
        <dbReference type="EC" id="6.1.1.14"/>
    </reaction>
</comment>
<evidence type="ECO:0000256" key="3">
    <source>
        <dbReference type="ARBA" id="ARBA00022598"/>
    </source>
</evidence>
<dbReference type="FunFam" id="3.40.50.800:FF:000002">
    <property type="entry name" value="Glycine--tRNA ligase"/>
    <property type="match status" value="1"/>
</dbReference>
<dbReference type="GO" id="GO:1990742">
    <property type="term" value="C:microvesicle"/>
    <property type="evidence" value="ECO:0007669"/>
    <property type="project" value="UniProtKB-ARBA"/>
</dbReference>
<dbReference type="AlphaFoldDB" id="A0A6J4UM06"/>
<dbReference type="GO" id="GO:0006426">
    <property type="term" value="P:glycyl-tRNA aminoacylation"/>
    <property type="evidence" value="ECO:0007669"/>
    <property type="project" value="UniProtKB-UniRule"/>
</dbReference>
<evidence type="ECO:0000256" key="1">
    <source>
        <dbReference type="ARBA" id="ARBA00008226"/>
    </source>
</evidence>
<evidence type="ECO:0000259" key="9">
    <source>
        <dbReference type="PROSITE" id="PS50862"/>
    </source>
</evidence>
<dbReference type="CDD" id="cd00858">
    <property type="entry name" value="GlyRS_anticodon"/>
    <property type="match status" value="1"/>
</dbReference>
<dbReference type="GO" id="GO:0005524">
    <property type="term" value="F:ATP binding"/>
    <property type="evidence" value="ECO:0007669"/>
    <property type="project" value="UniProtKB-UniRule"/>
</dbReference>
<dbReference type="InterPro" id="IPR004154">
    <property type="entry name" value="Anticodon-bd"/>
</dbReference>
<proteinExistence type="inferred from homology"/>
<dbReference type="Pfam" id="PF03129">
    <property type="entry name" value="HGTP_anticodon"/>
    <property type="match status" value="1"/>
</dbReference>
<feature type="binding site" evidence="8">
    <location>
        <begin position="336"/>
        <end position="339"/>
    </location>
    <ligand>
        <name>ATP</name>
        <dbReference type="ChEBI" id="CHEBI:30616"/>
    </ligand>
</feature>
<keyword evidence="5 8" id="KW-0067">ATP-binding</keyword>
<protein>
    <recommendedName>
        <fullName evidence="8">Glycine--tRNA ligase</fullName>
        <ecNumber evidence="8">6.1.1.14</ecNumber>
    </recommendedName>
    <alternativeName>
        <fullName evidence="8">Glycyl-tRNA synthetase</fullName>
        <shortName evidence="8">GlyRS</shortName>
    </alternativeName>
</protein>
<dbReference type="GO" id="GO:0005737">
    <property type="term" value="C:cytoplasm"/>
    <property type="evidence" value="ECO:0007669"/>
    <property type="project" value="UniProtKB-SubCell"/>
</dbReference>
<keyword evidence="6 8" id="KW-0648">Protein biosynthesis</keyword>
<evidence type="ECO:0000256" key="4">
    <source>
        <dbReference type="ARBA" id="ARBA00022741"/>
    </source>
</evidence>
<evidence type="ECO:0000256" key="5">
    <source>
        <dbReference type="ARBA" id="ARBA00022840"/>
    </source>
</evidence>
<evidence type="ECO:0000313" key="10">
    <source>
        <dbReference type="EMBL" id="CAA9553098.1"/>
    </source>
</evidence>
<comment type="subunit">
    <text evidence="8">Homodimer.</text>
</comment>
<evidence type="ECO:0000256" key="8">
    <source>
        <dbReference type="HAMAP-Rule" id="MF_00253"/>
    </source>
</evidence>
<organism evidence="10">
    <name type="scientific">uncultured Thermomicrobiales bacterium</name>
    <dbReference type="NCBI Taxonomy" id="1645740"/>
    <lineage>
        <taxon>Bacteria</taxon>
        <taxon>Pseudomonadati</taxon>
        <taxon>Thermomicrobiota</taxon>
        <taxon>Thermomicrobia</taxon>
        <taxon>Thermomicrobiales</taxon>
        <taxon>environmental samples</taxon>
    </lineage>
</organism>
<dbReference type="InterPro" id="IPR027031">
    <property type="entry name" value="Gly-tRNA_synthase/POLG2"/>
</dbReference>
<dbReference type="GO" id="GO:0070062">
    <property type="term" value="C:extracellular exosome"/>
    <property type="evidence" value="ECO:0007669"/>
    <property type="project" value="UniProtKB-ARBA"/>
</dbReference>
<dbReference type="EC" id="6.1.1.14" evidence="8"/>
<comment type="similarity">
    <text evidence="1 8">Belongs to the class-II aminoacyl-tRNA synthetase family.</text>
</comment>
<evidence type="ECO:0000256" key="2">
    <source>
        <dbReference type="ARBA" id="ARBA00022490"/>
    </source>
</evidence>
<dbReference type="PANTHER" id="PTHR10745:SF8">
    <property type="entry name" value="DNA POLYMERASE SUBUNIT GAMMA-2, MITOCHONDRIAL"/>
    <property type="match status" value="1"/>
</dbReference>
<keyword evidence="4 8" id="KW-0547">Nucleotide-binding</keyword>
<dbReference type="Pfam" id="PF00587">
    <property type="entry name" value="tRNA-synt_2b"/>
    <property type="match status" value="1"/>
</dbReference>
<dbReference type="GO" id="GO:0004820">
    <property type="term" value="F:glycine-tRNA ligase activity"/>
    <property type="evidence" value="ECO:0007669"/>
    <property type="project" value="UniProtKB-UniRule"/>
</dbReference>
<keyword evidence="2 8" id="KW-0963">Cytoplasm</keyword>
<dbReference type="EMBL" id="CADCWE010000201">
    <property type="protein sequence ID" value="CAA9553098.1"/>
    <property type="molecule type" value="Genomic_DNA"/>
</dbReference>
<name>A0A6J4UM06_9BACT</name>
<accession>A0A6J4UM06</accession>
<dbReference type="HAMAP" id="MF_00253_B">
    <property type="entry name" value="Gly_tRNA_synth_B"/>
    <property type="match status" value="1"/>
</dbReference>
<comment type="function">
    <text evidence="8">Catalyzes the attachment of glycine to tRNA(Gly).</text>
</comment>
<feature type="binding site" evidence="8">
    <location>
        <begin position="292"/>
        <end position="293"/>
    </location>
    <ligand>
        <name>ATP</name>
        <dbReference type="ChEBI" id="CHEBI:30616"/>
    </ligand>
</feature>
<gene>
    <name evidence="8" type="primary">glyQS</name>
    <name evidence="10" type="ORF">AVDCRST_MAG73-3126</name>
</gene>
<keyword evidence="7 8" id="KW-0030">Aminoacyl-tRNA synthetase</keyword>
<comment type="subcellular location">
    <subcellularLocation>
        <location evidence="8">Cytoplasm</location>
    </subcellularLocation>
</comment>
<dbReference type="Gene3D" id="3.40.50.800">
    <property type="entry name" value="Anticodon-binding domain"/>
    <property type="match status" value="1"/>
</dbReference>
<feature type="binding site" evidence="8">
    <location>
        <begin position="332"/>
        <end position="336"/>
    </location>
    <ligand>
        <name>substrate</name>
    </ligand>
</feature>
<reference evidence="10" key="1">
    <citation type="submission" date="2020-02" db="EMBL/GenBank/DDBJ databases">
        <authorList>
            <person name="Meier V. D."/>
        </authorList>
    </citation>
    <scope>NUCLEOTIDE SEQUENCE</scope>
    <source>
        <strain evidence="10">AVDCRST_MAG73</strain>
    </source>
</reference>
<evidence type="ECO:0000256" key="6">
    <source>
        <dbReference type="ARBA" id="ARBA00022917"/>
    </source>
</evidence>
<dbReference type="PANTHER" id="PTHR10745">
    <property type="entry name" value="GLYCYL-TRNA SYNTHETASE/DNA POLYMERASE SUBUNIT GAMMA-2"/>
    <property type="match status" value="1"/>
</dbReference>
<dbReference type="InterPro" id="IPR002314">
    <property type="entry name" value="aa-tRNA-synt_IIb"/>
</dbReference>
<dbReference type="InterPro" id="IPR022961">
    <property type="entry name" value="Gly_tRNA_ligase_bac"/>
</dbReference>
<dbReference type="Gene3D" id="3.30.930.10">
    <property type="entry name" value="Bira Bifunctional Protein, Domain 2"/>
    <property type="match status" value="1"/>
</dbReference>
<dbReference type="InterPro" id="IPR036621">
    <property type="entry name" value="Anticodon-bd_dom_sf"/>
</dbReference>
<feature type="binding site" evidence="8">
    <location>
        <position position="105"/>
    </location>
    <ligand>
        <name>substrate</name>
    </ligand>
</feature>
<evidence type="ECO:0000256" key="7">
    <source>
        <dbReference type="ARBA" id="ARBA00023146"/>
    </source>
</evidence>
<feature type="binding site" evidence="8">
    <location>
        <begin position="206"/>
        <end position="208"/>
    </location>
    <ligand>
        <name>ATP</name>
        <dbReference type="ChEBI" id="CHEBI:30616"/>
    </ligand>
</feature>
<dbReference type="InterPro" id="IPR002315">
    <property type="entry name" value="tRNA-synt_gly"/>
</dbReference>
<sequence length="471" mass="53817">MADATTTRAATMEKIVALCKRRGFVYPGSDIYGGLANTWDYGPLGAELKNNLKQLWWRTFVQRRRDMVGLDGGILMHPRVWEASGHVVNFNDPLVDCKTCKSRFRADHLIEERLGQDAAGKTPDEMSAILSQANLPCPKCGNRTLTDARQFNMMFRTTIGPVEETGVQVYLRPETAQAMFVQFKNVLATSRVKLPFGIAQIGKAFRNEITPGNFIFRDIEFEQMEIEYFVHPDDGADAFERWLADMRAWFGRIGVREEHVRVREHAKEELSHYSSRTVDFEYLFPGPMGWKELYGLANRTDFDLKQHQEHSGEDLTYFDQPTGARFLPHVIEPTFGVDRTFLVVLLDAYDEEETVDVNGKPDTRVVLRLHPRLAPYKAAVLPLAKKPELTEVAKTLFDTLEAETGALIDYDETANIGKRYRRQDEIGTPFCVTVDFDTLQDRAVTIRDRDTTNQERVPLAEVAGWLRERIV</sequence>
<feature type="domain" description="Aminoacyl-transfer RNA synthetases class-II family profile" evidence="9">
    <location>
        <begin position="13"/>
        <end position="375"/>
    </location>
</feature>
<feature type="binding site" evidence="8">
    <location>
        <begin position="216"/>
        <end position="221"/>
    </location>
    <ligand>
        <name>ATP</name>
        <dbReference type="ChEBI" id="CHEBI:30616"/>
    </ligand>
</feature>
<dbReference type="SUPFAM" id="SSF52954">
    <property type="entry name" value="Class II aaRS ABD-related"/>
    <property type="match status" value="1"/>
</dbReference>
<dbReference type="InterPro" id="IPR006195">
    <property type="entry name" value="aa-tRNA-synth_II"/>
</dbReference>
<keyword evidence="3 8" id="KW-0436">Ligase</keyword>
<dbReference type="InterPro" id="IPR045864">
    <property type="entry name" value="aa-tRNA-synth_II/BPL/LPL"/>
</dbReference>
<feature type="binding site" evidence="8">
    <location>
        <position position="174"/>
    </location>
    <ligand>
        <name>substrate</name>
    </ligand>
</feature>